<gene>
    <name evidence="1" type="ORF">M8542_48500</name>
</gene>
<organism evidence="1 2">
    <name type="scientific">Amycolatopsis iheyensis</name>
    <dbReference type="NCBI Taxonomy" id="2945988"/>
    <lineage>
        <taxon>Bacteria</taxon>
        <taxon>Bacillati</taxon>
        <taxon>Actinomycetota</taxon>
        <taxon>Actinomycetes</taxon>
        <taxon>Pseudonocardiales</taxon>
        <taxon>Pseudonocardiaceae</taxon>
        <taxon>Amycolatopsis</taxon>
    </lineage>
</organism>
<dbReference type="EMBL" id="JAMXQV010000051">
    <property type="protein sequence ID" value="MCR6490666.1"/>
    <property type="molecule type" value="Genomic_DNA"/>
</dbReference>
<accession>A0A9X2NKT7</accession>
<proteinExistence type="predicted"/>
<dbReference type="AlphaFoldDB" id="A0A9X2NKT7"/>
<evidence type="ECO:0000313" key="1">
    <source>
        <dbReference type="EMBL" id="MCR6490666.1"/>
    </source>
</evidence>
<sequence>MSGRRQVRLRLETRVVPVLDDGPATVEYDGISILCFEDDRLVGTTWVPVGDDPSYADDDALLAAWHAALRWSDFQWEQSGPATGSRHDPTDRR</sequence>
<name>A0A9X2NKT7_9PSEU</name>
<dbReference type="Proteomes" id="UP001144096">
    <property type="component" value="Unassembled WGS sequence"/>
</dbReference>
<comment type="caution">
    <text evidence="1">The sequence shown here is derived from an EMBL/GenBank/DDBJ whole genome shotgun (WGS) entry which is preliminary data.</text>
</comment>
<dbReference type="RefSeq" id="WP_257927238.1">
    <property type="nucleotide sequence ID" value="NZ_JAMXQV010000051.1"/>
</dbReference>
<evidence type="ECO:0000313" key="2">
    <source>
        <dbReference type="Proteomes" id="UP001144096"/>
    </source>
</evidence>
<protein>
    <submittedName>
        <fullName evidence="1">Uncharacterized protein</fullName>
    </submittedName>
</protein>
<reference evidence="1" key="1">
    <citation type="submission" date="2022-06" db="EMBL/GenBank/DDBJ databases">
        <title>Amycolatopsis iheyaensis sp. nov., a new species of the genus Amycolatopsis isolated from soil in Iheya island, Japan.</title>
        <authorList>
            <person name="Ngamcharungchit C."/>
            <person name="Kanto H."/>
            <person name="Take A."/>
            <person name="Intra B."/>
            <person name="Matsumoto A."/>
            <person name="Panbangred W."/>
            <person name="Inahashi Y."/>
        </authorList>
    </citation>
    <scope>NUCLEOTIDE SEQUENCE</scope>
    <source>
        <strain evidence="1">OK19-0408</strain>
    </source>
</reference>
<keyword evidence="2" id="KW-1185">Reference proteome</keyword>